<dbReference type="InterPro" id="IPR046720">
    <property type="entry name" value="DUF6612"/>
</dbReference>
<sequence length="329" mass="37729">MKKMKLWLSLSTFVVVLAACNDSDADTSTEGEDVENEAETEVDTDENATEEEATEADGEAEEVMRLSYEAMESLESYRGVMDIAQTISFDGEEMPMDSKIEMDVMMDPMMFAQTITTPDPMTGEEVEIEQYMDEDGILYMFEPMIDEWMKMDLLGDDLMSIEDLEMSPQEQLEILEQFTENITLSDEGDQYALSVEGSGDDLIEFSKEIVATQQNDEMMAEQMEQLFNEMTINTFDYVMYINKDTYYQEGIEMNFEMEMTEEGETISINQQMNGTFSDFDGIDTIDIPEEAIENAVDIEEFQAEMEAQMEAEFEDMEPEEEADEEESDD</sequence>
<dbReference type="Gene3D" id="2.50.20.20">
    <property type="match status" value="1"/>
</dbReference>
<feature type="signal peptide" evidence="2">
    <location>
        <begin position="1"/>
        <end position="18"/>
    </location>
</feature>
<feature type="region of interest" description="Disordered" evidence="1">
    <location>
        <begin position="24"/>
        <end position="58"/>
    </location>
</feature>
<evidence type="ECO:0000256" key="2">
    <source>
        <dbReference type="SAM" id="SignalP"/>
    </source>
</evidence>
<comment type="caution">
    <text evidence="3">The sequence shown here is derived from an EMBL/GenBank/DDBJ whole genome shotgun (WGS) entry which is preliminary data.</text>
</comment>
<keyword evidence="2" id="KW-0732">Signal</keyword>
<feature type="chain" id="PRO_5045205180" evidence="2">
    <location>
        <begin position="19"/>
        <end position="329"/>
    </location>
</feature>
<gene>
    <name evidence="3" type="ORF">JOD17_002287</name>
</gene>
<dbReference type="Proteomes" id="UP000741863">
    <property type="component" value="Unassembled WGS sequence"/>
</dbReference>
<reference evidence="3 4" key="1">
    <citation type="submission" date="2021-01" db="EMBL/GenBank/DDBJ databases">
        <title>Genomic Encyclopedia of Type Strains, Phase IV (KMG-IV): sequencing the most valuable type-strain genomes for metagenomic binning, comparative biology and taxonomic classification.</title>
        <authorList>
            <person name="Goeker M."/>
        </authorList>
    </citation>
    <scope>NUCLEOTIDE SEQUENCE [LARGE SCALE GENOMIC DNA]</scope>
    <source>
        <strain evidence="3 4">DSM 25540</strain>
    </source>
</reference>
<evidence type="ECO:0000256" key="1">
    <source>
        <dbReference type="SAM" id="MobiDB-lite"/>
    </source>
</evidence>
<feature type="region of interest" description="Disordered" evidence="1">
    <location>
        <begin position="307"/>
        <end position="329"/>
    </location>
</feature>
<organism evidence="3 4">
    <name type="scientific">Geomicrobium sediminis</name>
    <dbReference type="NCBI Taxonomy" id="1347788"/>
    <lineage>
        <taxon>Bacteria</taxon>
        <taxon>Bacillati</taxon>
        <taxon>Bacillota</taxon>
        <taxon>Bacilli</taxon>
        <taxon>Bacillales</taxon>
        <taxon>Geomicrobium</taxon>
    </lineage>
</organism>
<dbReference type="Pfam" id="PF20316">
    <property type="entry name" value="DUF6612"/>
    <property type="match status" value="1"/>
</dbReference>
<name>A0ABS2PEE6_9BACL</name>
<dbReference type="PROSITE" id="PS51257">
    <property type="entry name" value="PROKAR_LIPOPROTEIN"/>
    <property type="match status" value="1"/>
</dbReference>
<proteinExistence type="predicted"/>
<evidence type="ECO:0000313" key="4">
    <source>
        <dbReference type="Proteomes" id="UP000741863"/>
    </source>
</evidence>
<evidence type="ECO:0000313" key="3">
    <source>
        <dbReference type="EMBL" id="MBM7633193.1"/>
    </source>
</evidence>
<protein>
    <submittedName>
        <fullName evidence="3">Uncharacterized protein</fullName>
    </submittedName>
</protein>
<dbReference type="EMBL" id="JAFBEC010000006">
    <property type="protein sequence ID" value="MBM7633193.1"/>
    <property type="molecule type" value="Genomic_DNA"/>
</dbReference>
<accession>A0ABS2PEE6</accession>
<dbReference type="RefSeq" id="WP_204697768.1">
    <property type="nucleotide sequence ID" value="NZ_JAFBEC010000006.1"/>
</dbReference>
<keyword evidence="4" id="KW-1185">Reference proteome</keyword>